<keyword evidence="1 2" id="KW-0732">Signal</keyword>
<dbReference type="InterPro" id="IPR052177">
    <property type="entry name" value="Divisome_Glycosyl_Hydrolase"/>
</dbReference>
<feature type="signal peptide" evidence="2">
    <location>
        <begin position="1"/>
        <end position="44"/>
    </location>
</feature>
<sequence>MSGENPVDSSAGRRGRLTRRQFGALSAGLGGVALSAGLAGPAAAAEPTVGACQPSVGAPKYQLRGLWIASVVNIDWPSTPGLSADQQKAELLAWYDLAVHRGLNAVMLQIRPTADAFWPSPLEPWSQYLTGQQGGDPGYDPLAFAVSEAHKRNLELHGWFNPYRVSMQTDPNQLLPTHPARQHPDWVFPYGPKLYYNPGIPAVRAFVQDAIMDAVTRYDLDGVHFDDYFYPYPIAGQTVPDAQTFATYGKGFASIDDWRRDNINRLVQEMGDRIHRVKPWVKFGISPFGIWRNASTDPRGSDTNGLQSYDAIGADTRLWVKNEWLDYINPQIYWNQGLAVADYSKLVPWWASVAAGTTCQLYIGEATYKVGTSGAWLDPAELSRHLTFDQGYPQVQGNVYFSAVDVRADKLGATSMLTADHYSHPALTPPMPHLRRGRPAPVPPIVSAHRANGGATLVLRAPGWDAGLRPRSYAIYRFDGIAGHSRCDFADATHLVAVVPVAGRTQSYVDTSAAVGRTYTYFASAVDRLSAESQPIPAILL</sequence>
<evidence type="ECO:0000259" key="3">
    <source>
        <dbReference type="Pfam" id="PF02638"/>
    </source>
</evidence>
<dbReference type="EMBL" id="BAAANY010000020">
    <property type="protein sequence ID" value="GAA1693580.1"/>
    <property type="molecule type" value="Genomic_DNA"/>
</dbReference>
<feature type="chain" id="PRO_5046258225" evidence="2">
    <location>
        <begin position="45"/>
        <end position="541"/>
    </location>
</feature>
<dbReference type="SUPFAM" id="SSF51445">
    <property type="entry name" value="(Trans)glycosidases"/>
    <property type="match status" value="1"/>
</dbReference>
<dbReference type="InterPro" id="IPR017853">
    <property type="entry name" value="GH"/>
</dbReference>
<organism evidence="4 5">
    <name type="scientific">Fodinicola feengrottensis</name>
    <dbReference type="NCBI Taxonomy" id="435914"/>
    <lineage>
        <taxon>Bacteria</taxon>
        <taxon>Bacillati</taxon>
        <taxon>Actinomycetota</taxon>
        <taxon>Actinomycetes</taxon>
        <taxon>Mycobacteriales</taxon>
        <taxon>Fodinicola</taxon>
    </lineage>
</organism>
<gene>
    <name evidence="4" type="ORF">GCM10009765_48560</name>
</gene>
<reference evidence="4 5" key="1">
    <citation type="journal article" date="2019" name="Int. J. Syst. Evol. Microbiol.">
        <title>The Global Catalogue of Microorganisms (GCM) 10K type strain sequencing project: providing services to taxonomists for standard genome sequencing and annotation.</title>
        <authorList>
            <consortium name="The Broad Institute Genomics Platform"/>
            <consortium name="The Broad Institute Genome Sequencing Center for Infectious Disease"/>
            <person name="Wu L."/>
            <person name="Ma J."/>
        </authorList>
    </citation>
    <scope>NUCLEOTIDE SEQUENCE [LARGE SCALE GENOMIC DNA]</scope>
    <source>
        <strain evidence="4 5">JCM 14718</strain>
    </source>
</reference>
<evidence type="ECO:0000313" key="5">
    <source>
        <dbReference type="Proteomes" id="UP001500618"/>
    </source>
</evidence>
<dbReference type="InterPro" id="IPR003790">
    <property type="entry name" value="GHL10"/>
</dbReference>
<dbReference type="PROSITE" id="PS51318">
    <property type="entry name" value="TAT"/>
    <property type="match status" value="1"/>
</dbReference>
<keyword evidence="5" id="KW-1185">Reference proteome</keyword>
<dbReference type="RefSeq" id="WP_344312773.1">
    <property type="nucleotide sequence ID" value="NZ_BAAANY010000020.1"/>
</dbReference>
<name>A0ABN2HU21_9ACTN</name>
<dbReference type="PANTHER" id="PTHR43405">
    <property type="entry name" value="GLYCOSYL HYDROLASE DIGH"/>
    <property type="match status" value="1"/>
</dbReference>
<feature type="domain" description="Glycosyl hydrolase-like 10" evidence="3">
    <location>
        <begin position="62"/>
        <end position="373"/>
    </location>
</feature>
<proteinExistence type="predicted"/>
<evidence type="ECO:0000256" key="1">
    <source>
        <dbReference type="ARBA" id="ARBA00022729"/>
    </source>
</evidence>
<accession>A0ABN2HU21</accession>
<dbReference type="PANTHER" id="PTHR43405:SF1">
    <property type="entry name" value="GLYCOSYL HYDROLASE DIGH"/>
    <property type="match status" value="1"/>
</dbReference>
<protein>
    <submittedName>
        <fullName evidence="4">Family 10 glycosylhydrolase</fullName>
    </submittedName>
</protein>
<evidence type="ECO:0000256" key="2">
    <source>
        <dbReference type="SAM" id="SignalP"/>
    </source>
</evidence>
<dbReference type="Pfam" id="PF02638">
    <property type="entry name" value="GHL10"/>
    <property type="match status" value="1"/>
</dbReference>
<comment type="caution">
    <text evidence="4">The sequence shown here is derived from an EMBL/GenBank/DDBJ whole genome shotgun (WGS) entry which is preliminary data.</text>
</comment>
<dbReference type="InterPro" id="IPR006311">
    <property type="entry name" value="TAT_signal"/>
</dbReference>
<evidence type="ECO:0000313" key="4">
    <source>
        <dbReference type="EMBL" id="GAA1693580.1"/>
    </source>
</evidence>
<dbReference type="Proteomes" id="UP001500618">
    <property type="component" value="Unassembled WGS sequence"/>
</dbReference>
<dbReference type="Gene3D" id="3.20.20.80">
    <property type="entry name" value="Glycosidases"/>
    <property type="match status" value="1"/>
</dbReference>